<dbReference type="AlphaFoldDB" id="A0A0F9H176"/>
<dbReference type="SUPFAM" id="SSF159888">
    <property type="entry name" value="YdhG-like"/>
    <property type="match status" value="1"/>
</dbReference>
<name>A0A0F9H176_9ZZZZ</name>
<dbReference type="EMBL" id="LAZR01016376">
    <property type="protein sequence ID" value="KKM04800.1"/>
    <property type="molecule type" value="Genomic_DNA"/>
</dbReference>
<comment type="caution">
    <text evidence="1">The sequence shown here is derived from an EMBL/GenBank/DDBJ whole genome shotgun (WGS) entry which is preliminary data.</text>
</comment>
<gene>
    <name evidence="1" type="ORF">LCGC14_1760580</name>
</gene>
<proteinExistence type="predicted"/>
<sequence>MSLPTPPFQNDAVKNTFAGFSETVRPGLLELRRLIFDVAETENVGRIEEILKWGQPAYLTPESKSGTTLRLGVPKAGGYALFVHCQTTIIPDARLVFADSFTYDGNRAVLFNAQSEIAIAPLALLIAQALTYHRHNKKGPR</sequence>
<organism evidence="1">
    <name type="scientific">marine sediment metagenome</name>
    <dbReference type="NCBI Taxonomy" id="412755"/>
    <lineage>
        <taxon>unclassified sequences</taxon>
        <taxon>metagenomes</taxon>
        <taxon>ecological metagenomes</taxon>
    </lineage>
</organism>
<reference evidence="1" key="1">
    <citation type="journal article" date="2015" name="Nature">
        <title>Complex archaea that bridge the gap between prokaryotes and eukaryotes.</title>
        <authorList>
            <person name="Spang A."/>
            <person name="Saw J.H."/>
            <person name="Jorgensen S.L."/>
            <person name="Zaremba-Niedzwiedzka K."/>
            <person name="Martijn J."/>
            <person name="Lind A.E."/>
            <person name="van Eijk R."/>
            <person name="Schleper C."/>
            <person name="Guy L."/>
            <person name="Ettema T.J."/>
        </authorList>
    </citation>
    <scope>NUCLEOTIDE SEQUENCE</scope>
</reference>
<protein>
    <submittedName>
        <fullName evidence="1">Uncharacterized protein</fullName>
    </submittedName>
</protein>
<accession>A0A0F9H176</accession>
<evidence type="ECO:0000313" key="1">
    <source>
        <dbReference type="EMBL" id="KKM04800.1"/>
    </source>
</evidence>